<reference evidence="2" key="1">
    <citation type="submission" date="2022-07" db="EMBL/GenBank/DDBJ databases">
        <title>Genome analysis of Parmales, a sister group of diatoms, reveals the evolutionary specialization of diatoms from phago-mixotrophs to photoautotrophs.</title>
        <authorList>
            <person name="Ban H."/>
            <person name="Sato S."/>
            <person name="Yoshikawa S."/>
            <person name="Kazumasa Y."/>
            <person name="Nakamura Y."/>
            <person name="Ichinomiya M."/>
            <person name="Saitoh K."/>
            <person name="Sato N."/>
            <person name="Blanc-Mathieu R."/>
            <person name="Endo H."/>
            <person name="Kuwata A."/>
            <person name="Ogata H."/>
        </authorList>
    </citation>
    <scope>NUCLEOTIDE SEQUENCE</scope>
</reference>
<comment type="caution">
    <text evidence="2">The sequence shown here is derived from an EMBL/GenBank/DDBJ whole genome shotgun (WGS) entry which is preliminary data.</text>
</comment>
<name>A0A9W7AMR2_9STRA</name>
<accession>A0A9W7AMR2</accession>
<dbReference type="OrthoDB" id="419598at2759"/>
<keyword evidence="3" id="KW-1185">Reference proteome</keyword>
<dbReference type="PANTHER" id="PTHR15020">
    <property type="entry name" value="FLAVIN REDUCTASE-RELATED"/>
    <property type="match status" value="1"/>
</dbReference>
<evidence type="ECO:0000259" key="1">
    <source>
        <dbReference type="Pfam" id="PF13460"/>
    </source>
</evidence>
<gene>
    <name evidence="2" type="ORF">TrRE_jg2320</name>
</gene>
<evidence type="ECO:0000313" key="2">
    <source>
        <dbReference type="EMBL" id="GMH75801.1"/>
    </source>
</evidence>
<dbReference type="EMBL" id="BRXZ01001641">
    <property type="protein sequence ID" value="GMH75801.1"/>
    <property type="molecule type" value="Genomic_DNA"/>
</dbReference>
<dbReference type="SUPFAM" id="SSF51735">
    <property type="entry name" value="NAD(P)-binding Rossmann-fold domains"/>
    <property type="match status" value="1"/>
</dbReference>
<sequence length="234" mass="25300">RAREAFGRGLAAGDNLSYSKIDLISANEREISNVITGCQGVVIATGTTAFPTTKWRGGNTPSKIDLEATKKILSAIHRINRELDESDEGRVKKVLLLTSIGTQRRKQFPFVVLNLFKVLDCKGAAEEALIEASENDKFTHVIVRPGRLVGGPWTNFDLAGLFKIENRGGEGVKIEVGDELVGDASRDRVAQVCFAALASPVCSDVDFAVVDDDEGKMDEDEMGAAFGRMVGLEV</sequence>
<feature type="domain" description="NAD(P)-binding" evidence="1">
    <location>
        <begin position="26"/>
        <end position="200"/>
    </location>
</feature>
<dbReference type="InterPro" id="IPR036291">
    <property type="entry name" value="NAD(P)-bd_dom_sf"/>
</dbReference>
<protein>
    <recommendedName>
        <fullName evidence="1">NAD(P)-binding domain-containing protein</fullName>
    </recommendedName>
</protein>
<proteinExistence type="predicted"/>
<dbReference type="PANTHER" id="PTHR15020:SF50">
    <property type="entry name" value="UPF0659 PROTEIN YMR090W"/>
    <property type="match status" value="1"/>
</dbReference>
<evidence type="ECO:0000313" key="3">
    <source>
        <dbReference type="Proteomes" id="UP001165082"/>
    </source>
</evidence>
<feature type="non-terminal residue" evidence="2">
    <location>
        <position position="234"/>
    </location>
</feature>
<dbReference type="Gene3D" id="3.40.50.720">
    <property type="entry name" value="NAD(P)-binding Rossmann-like Domain"/>
    <property type="match status" value="1"/>
</dbReference>
<dbReference type="InterPro" id="IPR016040">
    <property type="entry name" value="NAD(P)-bd_dom"/>
</dbReference>
<organism evidence="2 3">
    <name type="scientific">Triparma retinervis</name>
    <dbReference type="NCBI Taxonomy" id="2557542"/>
    <lineage>
        <taxon>Eukaryota</taxon>
        <taxon>Sar</taxon>
        <taxon>Stramenopiles</taxon>
        <taxon>Ochrophyta</taxon>
        <taxon>Bolidophyceae</taxon>
        <taxon>Parmales</taxon>
        <taxon>Triparmaceae</taxon>
        <taxon>Triparma</taxon>
    </lineage>
</organism>
<dbReference type="Proteomes" id="UP001165082">
    <property type="component" value="Unassembled WGS sequence"/>
</dbReference>
<dbReference type="AlphaFoldDB" id="A0A9W7AMR2"/>
<dbReference type="Pfam" id="PF13460">
    <property type="entry name" value="NAD_binding_10"/>
    <property type="match status" value="1"/>
</dbReference>